<protein>
    <submittedName>
        <fullName evidence="1">Uncharacterized protein</fullName>
    </submittedName>
</protein>
<gene>
    <name evidence="1" type="ORF">DCCM_3710</name>
</gene>
<sequence>MGEAAGLIKPLPGGSGSRFMKLVIKTCYFLNKLLLMMKIYAIL</sequence>
<reference evidence="2" key="1">
    <citation type="submission" date="2018-02" db="EMBL/GenBank/DDBJ databases">
        <title>Genome sequence of Desulfocucumis palustris strain NAW-5.</title>
        <authorList>
            <person name="Watanabe M."/>
            <person name="Kojima H."/>
            <person name="Fukui M."/>
        </authorList>
    </citation>
    <scope>NUCLEOTIDE SEQUENCE [LARGE SCALE GENOMIC DNA]</scope>
    <source>
        <strain evidence="2">NAW-5</strain>
    </source>
</reference>
<proteinExistence type="predicted"/>
<name>A0A2L2XKY1_9FIRM</name>
<comment type="caution">
    <text evidence="1">The sequence shown here is derived from an EMBL/GenBank/DDBJ whole genome shotgun (WGS) entry which is preliminary data.</text>
</comment>
<organism evidence="1 2">
    <name type="scientific">Desulfocucumis palustris</name>
    <dbReference type="NCBI Taxonomy" id="1898651"/>
    <lineage>
        <taxon>Bacteria</taxon>
        <taxon>Bacillati</taxon>
        <taxon>Bacillota</taxon>
        <taxon>Clostridia</taxon>
        <taxon>Eubacteriales</taxon>
        <taxon>Desulfocucumaceae</taxon>
        <taxon>Desulfocucumis</taxon>
    </lineage>
</organism>
<accession>A0A2L2XKY1</accession>
<dbReference type="EMBL" id="BFAV01000142">
    <property type="protein sequence ID" value="GBF34591.1"/>
    <property type="molecule type" value="Genomic_DNA"/>
</dbReference>
<dbReference type="Proteomes" id="UP000239549">
    <property type="component" value="Unassembled WGS sequence"/>
</dbReference>
<evidence type="ECO:0000313" key="2">
    <source>
        <dbReference type="Proteomes" id="UP000239549"/>
    </source>
</evidence>
<evidence type="ECO:0000313" key="1">
    <source>
        <dbReference type="EMBL" id="GBF34591.1"/>
    </source>
</evidence>
<keyword evidence="2" id="KW-1185">Reference proteome</keyword>
<dbReference type="AlphaFoldDB" id="A0A2L2XKY1"/>